<keyword evidence="11 12" id="KW-0830">Ubiquinone</keyword>
<dbReference type="InterPro" id="IPR002938">
    <property type="entry name" value="FAD-bd"/>
</dbReference>
<dbReference type="PANTHER" id="PTHR10617">
    <property type="entry name" value="ELECTRON TRANSFER FLAVOPROTEIN-UBIQUINONE OXIDOREDUCTASE"/>
    <property type="match status" value="1"/>
</dbReference>
<dbReference type="EMBL" id="JAGBKM010000015">
    <property type="protein sequence ID" value="MBO1531356.1"/>
    <property type="molecule type" value="Genomic_DNA"/>
</dbReference>
<comment type="function">
    <text evidence="2 12">Accepts electrons from ETF and reduces ubiquinone.</text>
</comment>
<dbReference type="Pfam" id="PF01494">
    <property type="entry name" value="FAD_binding_3"/>
    <property type="match status" value="1"/>
</dbReference>
<evidence type="ECO:0000256" key="12">
    <source>
        <dbReference type="RuleBase" id="RU366068"/>
    </source>
</evidence>
<keyword evidence="9 12" id="KW-0408">Iron</keyword>
<evidence type="ECO:0000313" key="16">
    <source>
        <dbReference type="Proteomes" id="UP000664554"/>
    </source>
</evidence>
<keyword evidence="7 12" id="KW-0249">Electron transport</keyword>
<dbReference type="PANTHER" id="PTHR10617:SF107">
    <property type="entry name" value="ELECTRON TRANSFER FLAVOPROTEIN-UBIQUINONE OXIDOREDUCTASE, MITOCHONDRIAL"/>
    <property type="match status" value="1"/>
</dbReference>
<dbReference type="Pfam" id="PF21162">
    <property type="entry name" value="ETFQO_UQ-bd"/>
    <property type="match status" value="1"/>
</dbReference>
<reference evidence="15 16" key="1">
    <citation type="submission" date="2021-03" db="EMBL/GenBank/DDBJ databases">
        <authorList>
            <person name="Shang D.-D."/>
            <person name="Du Z.-J."/>
            <person name="Chen G.-J."/>
        </authorList>
    </citation>
    <scope>NUCLEOTIDE SEQUENCE [LARGE SCALE GENOMIC DNA]</scope>
    <source>
        <strain evidence="15 16">F1192</strain>
    </source>
</reference>
<feature type="region of interest" description="Disordered" evidence="13">
    <location>
        <begin position="1"/>
        <end position="58"/>
    </location>
</feature>
<evidence type="ECO:0000256" key="11">
    <source>
        <dbReference type="ARBA" id="ARBA00023075"/>
    </source>
</evidence>
<gene>
    <name evidence="15" type="ORF">J3492_09030</name>
</gene>
<evidence type="ECO:0000256" key="3">
    <source>
        <dbReference type="ARBA" id="ARBA00022448"/>
    </source>
</evidence>
<evidence type="ECO:0000256" key="1">
    <source>
        <dbReference type="ARBA" id="ARBA00001974"/>
    </source>
</evidence>
<keyword evidence="6 12" id="KW-0274">FAD</keyword>
<evidence type="ECO:0000256" key="7">
    <source>
        <dbReference type="ARBA" id="ARBA00022982"/>
    </source>
</evidence>
<comment type="catalytic activity">
    <reaction evidence="12">
        <text>a ubiquinone + reduced [electron-transfer flavoprotein] = a ubiquinol + oxidized [electron-transfer flavoprotein] + H(+)</text>
        <dbReference type="Rhea" id="RHEA:24052"/>
        <dbReference type="Rhea" id="RHEA-COMP:9565"/>
        <dbReference type="Rhea" id="RHEA-COMP:9566"/>
        <dbReference type="Rhea" id="RHEA-COMP:10685"/>
        <dbReference type="Rhea" id="RHEA-COMP:10686"/>
        <dbReference type="ChEBI" id="CHEBI:15378"/>
        <dbReference type="ChEBI" id="CHEBI:16389"/>
        <dbReference type="ChEBI" id="CHEBI:17976"/>
        <dbReference type="ChEBI" id="CHEBI:57692"/>
        <dbReference type="ChEBI" id="CHEBI:58307"/>
        <dbReference type="EC" id="1.5.5.1"/>
    </reaction>
</comment>
<dbReference type="InterPro" id="IPR040156">
    <property type="entry name" value="ETF-QO"/>
</dbReference>
<accession>A0ABS3NPM9</accession>
<dbReference type="SUPFAM" id="SSF54373">
    <property type="entry name" value="FAD-linked reductases, C-terminal domain"/>
    <property type="match status" value="1"/>
</dbReference>
<dbReference type="Pfam" id="PF05187">
    <property type="entry name" value="Fer4_ETF_QO"/>
    <property type="match status" value="1"/>
</dbReference>
<evidence type="ECO:0000256" key="6">
    <source>
        <dbReference type="ARBA" id="ARBA00022827"/>
    </source>
</evidence>
<keyword evidence="5 12" id="KW-0479">Metal-binding</keyword>
<dbReference type="InterPro" id="IPR007859">
    <property type="entry name" value="ETF-QO/FixX_C"/>
</dbReference>
<comment type="cofactor">
    <cofactor evidence="12">
        <name>[4Fe-4S] cluster</name>
        <dbReference type="ChEBI" id="CHEBI:49883"/>
    </cofactor>
    <text evidence="12">Binds 1 [4Fe-4S] cluster.</text>
</comment>
<comment type="caution">
    <text evidence="15">The sequence shown here is derived from an EMBL/GenBank/DDBJ whole genome shotgun (WGS) entry which is preliminary data.</text>
</comment>
<comment type="cofactor">
    <cofactor evidence="1 12">
        <name>FAD</name>
        <dbReference type="ChEBI" id="CHEBI:57692"/>
    </cofactor>
</comment>
<evidence type="ECO:0000256" key="8">
    <source>
        <dbReference type="ARBA" id="ARBA00023002"/>
    </source>
</evidence>
<proteinExistence type="predicted"/>
<organism evidence="15 16">
    <name type="scientific">Psychrobacter coccoides</name>
    <dbReference type="NCBI Taxonomy" id="2818440"/>
    <lineage>
        <taxon>Bacteria</taxon>
        <taxon>Pseudomonadati</taxon>
        <taxon>Pseudomonadota</taxon>
        <taxon>Gammaproteobacteria</taxon>
        <taxon>Moraxellales</taxon>
        <taxon>Moraxellaceae</taxon>
        <taxon>Psychrobacter</taxon>
    </lineage>
</organism>
<sequence length="605" mass="66522">MQEQDKQTPVVDADNINTDAPVTIDTSKAEQTEPTQDIAVDEAPVEQMPEPAEPEVERESMEFDVIVVGGGPAGLSTAIRLRQLAIEAGNDEFMVCVVEKGSEFGAHTLSGAVIEPRALDELIPDWKAKDAPLNVPATEDRVYMLGSATKSTKLPDSIVPASMHNEGNYIVSLGNVVRWLAEQAEELEVMMFPGFSASDILYNDDGSVKGILTGDMGVAADGSEKPSYEPGYELLAKYTVFAEGCRGHLGKRLISRFNLDKDSDPQHYGIGLKELWEVDPAKHEEGVVMHGSGWPLTDTGSSGGWWLYFDENNQVSFGMVIDLSYSNPYMSPFDEMQRLKLHPIIRNVLEGGKRISYGARALTKGGLNSLPKFTFPGGVLVGDDAGFLNPAKIKGTHTSMKSGMLAAEAIFEALQADRQHDDVVAYSTMFKESWLYQDNYEARNFAPSMHRMGQWMGGAFNFIDQNILKGKMPLTIRDNQHDYDQLERAAHAYQPDYPKPDGKLIFDKLSSVFISNTNHAEDQPDHLKLTDATVPISINLPLYAEPARLYCPAGVYEVVKDAEGAKFVINAQNCVHCKTCDIKDPSQNITWVTPEGGGGPNYPNM</sequence>
<keyword evidence="4 12" id="KW-0285">Flavoprotein</keyword>
<dbReference type="SUPFAM" id="SSF54862">
    <property type="entry name" value="4Fe-4S ferredoxins"/>
    <property type="match status" value="1"/>
</dbReference>
<dbReference type="SUPFAM" id="SSF51905">
    <property type="entry name" value="FAD/NAD(P)-binding domain"/>
    <property type="match status" value="1"/>
</dbReference>
<dbReference type="InterPro" id="IPR049398">
    <property type="entry name" value="ETF-QO/FixC_UQ-bd"/>
</dbReference>
<keyword evidence="3 12" id="KW-0813">Transport</keyword>
<feature type="compositionally biased region" description="Polar residues" evidence="13">
    <location>
        <begin position="15"/>
        <end position="26"/>
    </location>
</feature>
<evidence type="ECO:0000256" key="2">
    <source>
        <dbReference type="ARBA" id="ARBA00002819"/>
    </source>
</evidence>
<dbReference type="Gene3D" id="3.30.9.90">
    <property type="match status" value="1"/>
</dbReference>
<evidence type="ECO:0000256" key="9">
    <source>
        <dbReference type="ARBA" id="ARBA00023004"/>
    </source>
</evidence>
<evidence type="ECO:0000313" key="15">
    <source>
        <dbReference type="EMBL" id="MBO1531356.1"/>
    </source>
</evidence>
<dbReference type="PRINTS" id="PR00420">
    <property type="entry name" value="RNGMNOXGNASE"/>
</dbReference>
<name>A0ABS3NPM9_9GAMM</name>
<dbReference type="Gene3D" id="3.50.50.60">
    <property type="entry name" value="FAD/NAD(P)-binding domain"/>
    <property type="match status" value="1"/>
</dbReference>
<evidence type="ECO:0000256" key="10">
    <source>
        <dbReference type="ARBA" id="ARBA00023014"/>
    </source>
</evidence>
<dbReference type="EC" id="1.5.5.1" evidence="12"/>
<dbReference type="InterPro" id="IPR017896">
    <property type="entry name" value="4Fe4S_Fe-S-bd"/>
</dbReference>
<dbReference type="PROSITE" id="PS51379">
    <property type="entry name" value="4FE4S_FER_2"/>
    <property type="match status" value="1"/>
</dbReference>
<keyword evidence="8 12" id="KW-0560">Oxidoreductase</keyword>
<dbReference type="Gene3D" id="3.30.70.20">
    <property type="match status" value="1"/>
</dbReference>
<dbReference type="InterPro" id="IPR036188">
    <property type="entry name" value="FAD/NAD-bd_sf"/>
</dbReference>
<keyword evidence="10 12" id="KW-0411">Iron-sulfur</keyword>
<evidence type="ECO:0000259" key="14">
    <source>
        <dbReference type="PROSITE" id="PS51379"/>
    </source>
</evidence>
<keyword evidence="16" id="KW-1185">Reference proteome</keyword>
<evidence type="ECO:0000256" key="4">
    <source>
        <dbReference type="ARBA" id="ARBA00022630"/>
    </source>
</evidence>
<evidence type="ECO:0000256" key="13">
    <source>
        <dbReference type="SAM" id="MobiDB-lite"/>
    </source>
</evidence>
<feature type="domain" description="4Fe-4S ferredoxin-type" evidence="14">
    <location>
        <begin position="565"/>
        <end position="594"/>
    </location>
</feature>
<protein>
    <recommendedName>
        <fullName evidence="12">Electron transfer flavoprotein-ubiquinone oxidoreductase</fullName>
        <shortName evidence="12">ETF-QO</shortName>
        <ecNumber evidence="12">1.5.5.1</ecNumber>
    </recommendedName>
</protein>
<evidence type="ECO:0000256" key="5">
    <source>
        <dbReference type="ARBA" id="ARBA00022723"/>
    </source>
</evidence>
<dbReference type="Proteomes" id="UP000664554">
    <property type="component" value="Unassembled WGS sequence"/>
</dbReference>